<dbReference type="InterPro" id="IPR000271">
    <property type="entry name" value="Ribosomal_bL34"/>
</dbReference>
<dbReference type="EMBL" id="JAUKUA010000003">
    <property type="protein sequence ID" value="KAK0719715.1"/>
    <property type="molecule type" value="Genomic_DNA"/>
</dbReference>
<dbReference type="NCBIfam" id="TIGR01030">
    <property type="entry name" value="rpmH_bact"/>
    <property type="match status" value="1"/>
</dbReference>
<dbReference type="GO" id="GO:0003735">
    <property type="term" value="F:structural constituent of ribosome"/>
    <property type="evidence" value="ECO:0007669"/>
    <property type="project" value="InterPro"/>
</dbReference>
<keyword evidence="2" id="KW-0689">Ribosomal protein</keyword>
<keyword evidence="3" id="KW-0687">Ribonucleoprotein</keyword>
<accession>A0AA40APS9</accession>
<evidence type="ECO:0008006" key="6">
    <source>
        <dbReference type="Google" id="ProtNLM"/>
    </source>
</evidence>
<name>A0AA40APS9_9PEZI</name>
<comment type="caution">
    <text evidence="4">The sequence shown here is derived from an EMBL/GenBank/DDBJ whole genome shotgun (WGS) entry which is preliminary data.</text>
</comment>
<protein>
    <recommendedName>
        <fullName evidence="6">Ribosomal protein L34</fullName>
    </recommendedName>
</protein>
<dbReference type="GO" id="GO:0005840">
    <property type="term" value="C:ribosome"/>
    <property type="evidence" value="ECO:0007669"/>
    <property type="project" value="UniProtKB-KW"/>
</dbReference>
<dbReference type="Proteomes" id="UP001172102">
    <property type="component" value="Unassembled WGS sequence"/>
</dbReference>
<evidence type="ECO:0000256" key="3">
    <source>
        <dbReference type="ARBA" id="ARBA00023274"/>
    </source>
</evidence>
<gene>
    <name evidence="4" type="ORF">B0H67DRAFT_552023</name>
</gene>
<evidence type="ECO:0000256" key="1">
    <source>
        <dbReference type="ARBA" id="ARBA00010111"/>
    </source>
</evidence>
<dbReference type="Pfam" id="PF00468">
    <property type="entry name" value="Ribosomal_L34"/>
    <property type="match status" value="1"/>
</dbReference>
<evidence type="ECO:0000256" key="2">
    <source>
        <dbReference type="ARBA" id="ARBA00022980"/>
    </source>
</evidence>
<proteinExistence type="inferred from homology"/>
<dbReference type="AlphaFoldDB" id="A0AA40APS9"/>
<comment type="similarity">
    <text evidence="1">Belongs to the bacterial ribosomal protein bL34 family.</text>
</comment>
<dbReference type="Gene3D" id="1.10.287.3980">
    <property type="match status" value="1"/>
</dbReference>
<reference evidence="4" key="1">
    <citation type="submission" date="2023-06" db="EMBL/GenBank/DDBJ databases">
        <title>Genome-scale phylogeny and comparative genomics of the fungal order Sordariales.</title>
        <authorList>
            <consortium name="Lawrence Berkeley National Laboratory"/>
            <person name="Hensen N."/>
            <person name="Bonometti L."/>
            <person name="Westerberg I."/>
            <person name="Brannstrom I.O."/>
            <person name="Guillou S."/>
            <person name="Cros-Aarteil S."/>
            <person name="Calhoun S."/>
            <person name="Haridas S."/>
            <person name="Kuo A."/>
            <person name="Mondo S."/>
            <person name="Pangilinan J."/>
            <person name="Riley R."/>
            <person name="Labutti K."/>
            <person name="Andreopoulos B."/>
            <person name="Lipzen A."/>
            <person name="Chen C."/>
            <person name="Yanf M."/>
            <person name="Daum C."/>
            <person name="Ng V."/>
            <person name="Clum A."/>
            <person name="Steindorff A."/>
            <person name="Ohm R."/>
            <person name="Martin F."/>
            <person name="Silar P."/>
            <person name="Natvig D."/>
            <person name="Lalanne C."/>
            <person name="Gautier V."/>
            <person name="Ament-Velasquez S.L."/>
            <person name="Kruys A."/>
            <person name="Hutchinson M.I."/>
            <person name="Powell A.J."/>
            <person name="Barry K."/>
            <person name="Miller A.N."/>
            <person name="Grigoriev I.V."/>
            <person name="Debuchy R."/>
            <person name="Gladieux P."/>
            <person name="Thoren M.H."/>
            <person name="Johannesson H."/>
        </authorList>
    </citation>
    <scope>NUCLEOTIDE SEQUENCE</scope>
    <source>
        <strain evidence="4">SMH4607-1</strain>
    </source>
</reference>
<dbReference type="GO" id="GO:0006412">
    <property type="term" value="P:translation"/>
    <property type="evidence" value="ECO:0007669"/>
    <property type="project" value="InterPro"/>
</dbReference>
<evidence type="ECO:0000313" key="5">
    <source>
        <dbReference type="Proteomes" id="UP001172102"/>
    </source>
</evidence>
<dbReference type="GO" id="GO:1990904">
    <property type="term" value="C:ribonucleoprotein complex"/>
    <property type="evidence" value="ECO:0007669"/>
    <property type="project" value="UniProtKB-KW"/>
</dbReference>
<sequence>MPRLPISTQLLQAVLRPGSQLLPRCLAQAGPACTRSFSNLPGLRPTLTSQAAASAVLRTGLLSRLPPSLAATDSTTVGGAAADVVPKSSISLHPAFAGTQIRCGPRPTMSGHSRLIQKRRHGFLSRSSTKNGIKMLKRRRLKGRRRLSA</sequence>
<evidence type="ECO:0000313" key="4">
    <source>
        <dbReference type="EMBL" id="KAK0719715.1"/>
    </source>
</evidence>
<keyword evidence="5" id="KW-1185">Reference proteome</keyword>
<organism evidence="4 5">
    <name type="scientific">Lasiosphaeris hirsuta</name>
    <dbReference type="NCBI Taxonomy" id="260670"/>
    <lineage>
        <taxon>Eukaryota</taxon>
        <taxon>Fungi</taxon>
        <taxon>Dikarya</taxon>
        <taxon>Ascomycota</taxon>
        <taxon>Pezizomycotina</taxon>
        <taxon>Sordariomycetes</taxon>
        <taxon>Sordariomycetidae</taxon>
        <taxon>Sordariales</taxon>
        <taxon>Lasiosphaeriaceae</taxon>
        <taxon>Lasiosphaeris</taxon>
    </lineage>
</organism>